<proteinExistence type="predicted"/>
<organism evidence="1 2">
    <name type="scientific">Rhodopirellula baltica SWK14</name>
    <dbReference type="NCBI Taxonomy" id="993516"/>
    <lineage>
        <taxon>Bacteria</taxon>
        <taxon>Pseudomonadati</taxon>
        <taxon>Planctomycetota</taxon>
        <taxon>Planctomycetia</taxon>
        <taxon>Pirellulales</taxon>
        <taxon>Pirellulaceae</taxon>
        <taxon>Rhodopirellula</taxon>
    </lineage>
</organism>
<accession>L7CEG1</accession>
<dbReference type="AlphaFoldDB" id="L7CEG1"/>
<comment type="caution">
    <text evidence="1">The sequence shown here is derived from an EMBL/GenBank/DDBJ whole genome shotgun (WGS) entry which is preliminary data.</text>
</comment>
<name>L7CEG1_RHOBT</name>
<evidence type="ECO:0000313" key="2">
    <source>
        <dbReference type="Proteomes" id="UP000010959"/>
    </source>
</evidence>
<dbReference type="PATRIC" id="fig|993516.3.peg.3620"/>
<reference evidence="1 2" key="1">
    <citation type="journal article" date="2013" name="Mar. Genomics">
        <title>Expression of sulfatases in Rhodopirellula baltica and the diversity of sulfatases in the genus Rhodopirellula.</title>
        <authorList>
            <person name="Wegner C.E."/>
            <person name="Richter-Heitmann T."/>
            <person name="Klindworth A."/>
            <person name="Klockow C."/>
            <person name="Richter M."/>
            <person name="Achstetter T."/>
            <person name="Glockner F.O."/>
            <person name="Harder J."/>
        </authorList>
    </citation>
    <scope>NUCLEOTIDE SEQUENCE [LARGE SCALE GENOMIC DNA]</scope>
    <source>
        <strain evidence="1 2">SWK14</strain>
    </source>
</reference>
<dbReference type="Proteomes" id="UP000010959">
    <property type="component" value="Unassembled WGS sequence"/>
</dbReference>
<dbReference type="EMBL" id="AMWG01000095">
    <property type="protein sequence ID" value="ELP32639.1"/>
    <property type="molecule type" value="Genomic_DNA"/>
</dbReference>
<evidence type="ECO:0000313" key="1">
    <source>
        <dbReference type="EMBL" id="ELP32639.1"/>
    </source>
</evidence>
<gene>
    <name evidence="1" type="ORF">RBSWK_03394</name>
</gene>
<protein>
    <submittedName>
        <fullName evidence="1">Uncharacterized protein</fullName>
    </submittedName>
</protein>
<sequence length="47" mass="5407">MVVGRGVCHAVGMNRREHLFVRCFRAMQDMTCEEVCSSIWMSVVFVV</sequence>